<dbReference type="AlphaFoldDB" id="A0A1M7K7V5"/>
<accession>A0A1M7K7V5</accession>
<organism evidence="1 2">
    <name type="scientific">Cyclobacterium lianum</name>
    <dbReference type="NCBI Taxonomy" id="388280"/>
    <lineage>
        <taxon>Bacteria</taxon>
        <taxon>Pseudomonadati</taxon>
        <taxon>Bacteroidota</taxon>
        <taxon>Cytophagia</taxon>
        <taxon>Cytophagales</taxon>
        <taxon>Cyclobacteriaceae</taxon>
        <taxon>Cyclobacterium</taxon>
    </lineage>
</organism>
<proteinExistence type="predicted"/>
<keyword evidence="2" id="KW-1185">Reference proteome</keyword>
<name>A0A1M7K7V5_9BACT</name>
<reference evidence="1 2" key="1">
    <citation type="submission" date="2016-11" db="EMBL/GenBank/DDBJ databases">
        <authorList>
            <person name="Jaros S."/>
            <person name="Januszkiewicz K."/>
            <person name="Wedrychowicz H."/>
        </authorList>
    </citation>
    <scope>NUCLEOTIDE SEQUENCE [LARGE SCALE GENOMIC DNA]</scope>
    <source>
        <strain evidence="1 2">CGMCC 1.6102</strain>
    </source>
</reference>
<dbReference type="EMBL" id="FRCY01000002">
    <property type="protein sequence ID" value="SHM61271.1"/>
    <property type="molecule type" value="Genomic_DNA"/>
</dbReference>
<dbReference type="Proteomes" id="UP000184513">
    <property type="component" value="Unassembled WGS sequence"/>
</dbReference>
<gene>
    <name evidence="1" type="ORF">SAMN04488057_102332</name>
</gene>
<sequence>MLSDWLQLWKGSVPAQSKAEMLEFFELLFKLQEEKQAATLWLLPVLLSELRYLPADNGHHRKMIGRKATVVGIRKNAVFPDLNILTYKNMVDDPVRTF</sequence>
<evidence type="ECO:0000313" key="2">
    <source>
        <dbReference type="Proteomes" id="UP000184513"/>
    </source>
</evidence>
<evidence type="ECO:0000313" key="1">
    <source>
        <dbReference type="EMBL" id="SHM61271.1"/>
    </source>
</evidence>
<protein>
    <submittedName>
        <fullName evidence="1">Uncharacterized protein</fullName>
    </submittedName>
</protein>